<evidence type="ECO:0000313" key="1">
    <source>
        <dbReference type="EMBL" id="OAX38832.1"/>
    </source>
</evidence>
<dbReference type="Proteomes" id="UP000092154">
    <property type="component" value="Unassembled WGS sequence"/>
</dbReference>
<protein>
    <submittedName>
        <fullName evidence="1">Uncharacterized protein</fullName>
    </submittedName>
</protein>
<sequence length="114" mass="12706">MSLPYLHILLFGRVSVPSTNLRGAGVASNQLVVLPPRMSFGMIFLADSRSCKYDVSFFEPKAVPTICAPKMLQICRNGNKGRIGDSSARYPSSASFRTRRNGIMKEIHWKISTR</sequence>
<dbReference type="EMBL" id="KV448275">
    <property type="protein sequence ID" value="OAX38832.1"/>
    <property type="molecule type" value="Genomic_DNA"/>
</dbReference>
<organism evidence="1 2">
    <name type="scientific">Rhizopogon vinicolor AM-OR11-026</name>
    <dbReference type="NCBI Taxonomy" id="1314800"/>
    <lineage>
        <taxon>Eukaryota</taxon>
        <taxon>Fungi</taxon>
        <taxon>Dikarya</taxon>
        <taxon>Basidiomycota</taxon>
        <taxon>Agaricomycotina</taxon>
        <taxon>Agaricomycetes</taxon>
        <taxon>Agaricomycetidae</taxon>
        <taxon>Boletales</taxon>
        <taxon>Suillineae</taxon>
        <taxon>Rhizopogonaceae</taxon>
        <taxon>Rhizopogon</taxon>
    </lineage>
</organism>
<evidence type="ECO:0000313" key="2">
    <source>
        <dbReference type="Proteomes" id="UP000092154"/>
    </source>
</evidence>
<dbReference type="InParanoid" id="A0A1B7N1X0"/>
<name>A0A1B7N1X0_9AGAM</name>
<dbReference type="AlphaFoldDB" id="A0A1B7N1X0"/>
<reference evidence="1 2" key="1">
    <citation type="submission" date="2016-06" db="EMBL/GenBank/DDBJ databases">
        <title>Comparative genomics of the ectomycorrhizal sister species Rhizopogon vinicolor and Rhizopogon vesiculosus (Basidiomycota: Boletales) reveals a divergence of the mating type B locus.</title>
        <authorList>
            <consortium name="DOE Joint Genome Institute"/>
            <person name="Mujic A.B."/>
            <person name="Kuo A."/>
            <person name="Tritt A."/>
            <person name="Lipzen A."/>
            <person name="Chen C."/>
            <person name="Johnson J."/>
            <person name="Sharma A."/>
            <person name="Barry K."/>
            <person name="Grigoriev I.V."/>
            <person name="Spatafora J.W."/>
        </authorList>
    </citation>
    <scope>NUCLEOTIDE SEQUENCE [LARGE SCALE GENOMIC DNA]</scope>
    <source>
        <strain evidence="1 2">AM-OR11-026</strain>
    </source>
</reference>
<proteinExistence type="predicted"/>
<accession>A0A1B7N1X0</accession>
<gene>
    <name evidence="1" type="ORF">K503DRAFT_770087</name>
</gene>
<keyword evidence="2" id="KW-1185">Reference proteome</keyword>